<feature type="transmembrane region" description="Helical" evidence="5">
    <location>
        <begin position="265"/>
        <end position="289"/>
    </location>
</feature>
<protein>
    <submittedName>
        <fullName evidence="7">MFS transporter</fullName>
    </submittedName>
</protein>
<feature type="transmembrane region" description="Helical" evidence="5">
    <location>
        <begin position="198"/>
        <end position="216"/>
    </location>
</feature>
<comment type="caution">
    <text evidence="7">The sequence shown here is derived from an EMBL/GenBank/DDBJ whole genome shotgun (WGS) entry which is preliminary data.</text>
</comment>
<dbReference type="GO" id="GO:0022857">
    <property type="term" value="F:transmembrane transporter activity"/>
    <property type="evidence" value="ECO:0007669"/>
    <property type="project" value="InterPro"/>
</dbReference>
<feature type="domain" description="Major facilitator superfamily (MFS) profile" evidence="6">
    <location>
        <begin position="8"/>
        <end position="451"/>
    </location>
</feature>
<feature type="transmembrane region" description="Helical" evidence="5">
    <location>
        <begin position="295"/>
        <end position="317"/>
    </location>
</feature>
<dbReference type="InterPro" id="IPR036259">
    <property type="entry name" value="MFS_trans_sf"/>
</dbReference>
<dbReference type="GO" id="GO:0005886">
    <property type="term" value="C:plasma membrane"/>
    <property type="evidence" value="ECO:0007669"/>
    <property type="project" value="UniProtKB-SubCell"/>
</dbReference>
<dbReference type="Proteomes" id="UP001157160">
    <property type="component" value="Unassembled WGS sequence"/>
</dbReference>
<dbReference type="Pfam" id="PF07690">
    <property type="entry name" value="MFS_1"/>
    <property type="match status" value="1"/>
</dbReference>
<dbReference type="PROSITE" id="PS50850">
    <property type="entry name" value="MFS"/>
    <property type="match status" value="1"/>
</dbReference>
<evidence type="ECO:0000313" key="7">
    <source>
        <dbReference type="EMBL" id="GMA26981.1"/>
    </source>
</evidence>
<gene>
    <name evidence="7" type="ORF">GCM10025874_02340</name>
</gene>
<feature type="transmembrane region" description="Helical" evidence="5">
    <location>
        <begin position="160"/>
        <end position="178"/>
    </location>
</feature>
<feature type="transmembrane region" description="Helical" evidence="5">
    <location>
        <begin position="222"/>
        <end position="244"/>
    </location>
</feature>
<evidence type="ECO:0000256" key="1">
    <source>
        <dbReference type="ARBA" id="ARBA00004651"/>
    </source>
</evidence>
<feature type="transmembrane region" description="Helical" evidence="5">
    <location>
        <begin position="429"/>
        <end position="447"/>
    </location>
</feature>
<feature type="transmembrane region" description="Helical" evidence="5">
    <location>
        <begin position="329"/>
        <end position="348"/>
    </location>
</feature>
<reference evidence="7 8" key="1">
    <citation type="journal article" date="2014" name="Int. J. Syst. Evol. Microbiol.">
        <title>Complete genome sequence of Corynebacterium casei LMG S-19264T (=DSM 44701T), isolated from a smear-ripened cheese.</title>
        <authorList>
            <consortium name="US DOE Joint Genome Institute (JGI-PGF)"/>
            <person name="Walter F."/>
            <person name="Albersmeier A."/>
            <person name="Kalinowski J."/>
            <person name="Ruckert C."/>
        </authorList>
    </citation>
    <scope>NUCLEOTIDE SEQUENCE [LARGE SCALE GENOMIC DNA]</scope>
    <source>
        <strain evidence="7 8">NBRC 112289</strain>
    </source>
</reference>
<feature type="transmembrane region" description="Helical" evidence="5">
    <location>
        <begin position="136"/>
        <end position="154"/>
    </location>
</feature>
<dbReference type="PANTHER" id="PTHR42718">
    <property type="entry name" value="MAJOR FACILITATOR SUPERFAMILY MULTIDRUG TRANSPORTER MFSC"/>
    <property type="match status" value="1"/>
</dbReference>
<proteinExistence type="predicted"/>
<feature type="transmembrane region" description="Helical" evidence="5">
    <location>
        <begin position="74"/>
        <end position="95"/>
    </location>
</feature>
<keyword evidence="2 5" id="KW-0812">Transmembrane</keyword>
<feature type="transmembrane region" description="Helical" evidence="5">
    <location>
        <begin position="42"/>
        <end position="62"/>
    </location>
</feature>
<evidence type="ECO:0000256" key="4">
    <source>
        <dbReference type="ARBA" id="ARBA00023136"/>
    </source>
</evidence>
<evidence type="ECO:0000256" key="3">
    <source>
        <dbReference type="ARBA" id="ARBA00022989"/>
    </source>
</evidence>
<name>A0AA37UF66_9MICO</name>
<dbReference type="AlphaFoldDB" id="A0AA37UF66"/>
<accession>A0AA37UF66</accession>
<dbReference type="InterPro" id="IPR020846">
    <property type="entry name" value="MFS_dom"/>
</dbReference>
<keyword evidence="3 5" id="KW-1133">Transmembrane helix</keyword>
<keyword evidence="4 5" id="KW-0472">Membrane</keyword>
<keyword evidence="8" id="KW-1185">Reference proteome</keyword>
<feature type="transmembrane region" description="Helical" evidence="5">
    <location>
        <begin position="354"/>
        <end position="386"/>
    </location>
</feature>
<dbReference type="EMBL" id="BSUL01000001">
    <property type="protein sequence ID" value="GMA26981.1"/>
    <property type="molecule type" value="Genomic_DNA"/>
</dbReference>
<dbReference type="InterPro" id="IPR011701">
    <property type="entry name" value="MFS"/>
</dbReference>
<evidence type="ECO:0000256" key="2">
    <source>
        <dbReference type="ARBA" id="ARBA00022692"/>
    </source>
</evidence>
<sequence>MTSVQRLVLVIAVLGSFVAFLDGSIVSVALPAIREELGGGLAAQQWVIDGYLLSLSALILLAGSLSDLLGRRRVLALGLWGFGAASVLIAVAPSIELLVAGRVLQGVAGALLVPSSLALITQTFSGPAQAAAIGQWTAWTSGAFIAGPLLGGLFVDLGSWRWAFAVNVLPIAATLLALARLRRLDAAEERMRGVRIDWAGAVLGAVGLGATVVALIEQGSLGWTHPLVLIPLVVGVLALVGFVVRQATAAQPMVPLELFRSRNVAAGNLATLFVYGALGIGTLIVALYLQEVGGWSATLAGLAILPVTVLNIALAPVAGRLHGRYGPRWFMAGGPALAAAGFLLMTGAGERPDYWLGLLPGLVLFGIGLGLTVTPLTAAVLGGAPAGRSGIVSAVNNAVARVAGLITVALLGVIAGAEVFDADGFRRTALATAALLAVGAVVSAVGIENPRRTRA</sequence>
<dbReference type="RefSeq" id="WP_284229183.1">
    <property type="nucleotide sequence ID" value="NZ_BSUL01000001.1"/>
</dbReference>
<evidence type="ECO:0000256" key="5">
    <source>
        <dbReference type="SAM" id="Phobius"/>
    </source>
</evidence>
<feature type="transmembrane region" description="Helical" evidence="5">
    <location>
        <begin position="107"/>
        <end position="124"/>
    </location>
</feature>
<dbReference type="PANTHER" id="PTHR42718:SF42">
    <property type="entry name" value="EXPORT PROTEIN"/>
    <property type="match status" value="1"/>
</dbReference>
<organism evidence="7 8">
    <name type="scientific">Arenivirga flava</name>
    <dbReference type="NCBI Taxonomy" id="1930060"/>
    <lineage>
        <taxon>Bacteria</taxon>
        <taxon>Bacillati</taxon>
        <taxon>Actinomycetota</taxon>
        <taxon>Actinomycetes</taxon>
        <taxon>Micrococcales</taxon>
        <taxon>Microbacteriaceae</taxon>
        <taxon>Arenivirga</taxon>
    </lineage>
</organism>
<dbReference type="CDD" id="cd17321">
    <property type="entry name" value="MFS_MMR_MDR_like"/>
    <property type="match status" value="1"/>
</dbReference>
<evidence type="ECO:0000313" key="8">
    <source>
        <dbReference type="Proteomes" id="UP001157160"/>
    </source>
</evidence>
<evidence type="ECO:0000259" key="6">
    <source>
        <dbReference type="PROSITE" id="PS50850"/>
    </source>
</evidence>
<feature type="transmembrane region" description="Helical" evidence="5">
    <location>
        <begin position="398"/>
        <end position="417"/>
    </location>
</feature>
<dbReference type="SUPFAM" id="SSF103473">
    <property type="entry name" value="MFS general substrate transporter"/>
    <property type="match status" value="1"/>
</dbReference>
<dbReference type="Gene3D" id="1.20.1720.10">
    <property type="entry name" value="Multidrug resistance protein D"/>
    <property type="match status" value="1"/>
</dbReference>
<comment type="subcellular location">
    <subcellularLocation>
        <location evidence="1">Cell membrane</location>
        <topology evidence="1">Multi-pass membrane protein</topology>
    </subcellularLocation>
</comment>
<feature type="transmembrane region" description="Helical" evidence="5">
    <location>
        <begin position="7"/>
        <end position="30"/>
    </location>
</feature>
<dbReference type="Gene3D" id="1.20.1250.20">
    <property type="entry name" value="MFS general substrate transporter like domains"/>
    <property type="match status" value="1"/>
</dbReference>